<dbReference type="PANTHER" id="PTHR43133">
    <property type="entry name" value="RNA POLYMERASE ECF-TYPE SIGMA FACTO"/>
    <property type="match status" value="1"/>
</dbReference>
<evidence type="ECO:0000256" key="3">
    <source>
        <dbReference type="ARBA" id="ARBA00023082"/>
    </source>
</evidence>
<dbReference type="Proteomes" id="UP000269669">
    <property type="component" value="Unassembled WGS sequence"/>
</dbReference>
<keyword evidence="7" id="KW-1185">Reference proteome</keyword>
<dbReference type="EMBL" id="RSDW01000001">
    <property type="protein sequence ID" value="RSL18392.1"/>
    <property type="molecule type" value="Genomic_DNA"/>
</dbReference>
<name>A0A3R9PUV2_9BACT</name>
<dbReference type="InterPro" id="IPR007627">
    <property type="entry name" value="RNA_pol_sigma70_r2"/>
</dbReference>
<accession>A0A3R9PUV2</accession>
<dbReference type="Pfam" id="PF04542">
    <property type="entry name" value="Sigma70_r2"/>
    <property type="match status" value="1"/>
</dbReference>
<proteinExistence type="inferred from homology"/>
<dbReference type="AlphaFoldDB" id="A0A3R9PUV2"/>
<comment type="similarity">
    <text evidence="1">Belongs to the sigma-70 factor family. ECF subfamily.</text>
</comment>
<sequence length="217" mass="24482">MNPFDAGADSPMGSTLAVASDEALVISAKAGMHLAYAKLCRRHSSSILRSIHRITRSEEDAEDGLQESLLKAFIHLNKFDGRSKFPTWLTRIAINSALMIVRKKRAHPESPFDGDMLSHLQSYDPGLDPERRFLERERNLKLRKAVRHLPPLLREATEIRCSEEVTVSEVAARTRASLVAIKSRLLRARKSLIRALSEDEVLHGAVSRLERTRITRL</sequence>
<organism evidence="6 7">
    <name type="scientific">Edaphobacter aggregans</name>
    <dbReference type="NCBI Taxonomy" id="570835"/>
    <lineage>
        <taxon>Bacteria</taxon>
        <taxon>Pseudomonadati</taxon>
        <taxon>Acidobacteriota</taxon>
        <taxon>Terriglobia</taxon>
        <taxon>Terriglobales</taxon>
        <taxon>Acidobacteriaceae</taxon>
        <taxon>Edaphobacter</taxon>
    </lineage>
</organism>
<evidence type="ECO:0000313" key="7">
    <source>
        <dbReference type="Proteomes" id="UP000269669"/>
    </source>
</evidence>
<comment type="caution">
    <text evidence="6">The sequence shown here is derived from an EMBL/GenBank/DDBJ whole genome shotgun (WGS) entry which is preliminary data.</text>
</comment>
<dbReference type="OrthoDB" id="117154at2"/>
<feature type="domain" description="RNA polymerase sigma-70 region 2" evidence="5">
    <location>
        <begin position="40"/>
        <end position="105"/>
    </location>
</feature>
<evidence type="ECO:0000256" key="1">
    <source>
        <dbReference type="ARBA" id="ARBA00010641"/>
    </source>
</evidence>
<dbReference type="InterPro" id="IPR014284">
    <property type="entry name" value="RNA_pol_sigma-70_dom"/>
</dbReference>
<dbReference type="SUPFAM" id="SSF88946">
    <property type="entry name" value="Sigma2 domain of RNA polymerase sigma factors"/>
    <property type="match status" value="1"/>
</dbReference>
<dbReference type="InterPro" id="IPR013324">
    <property type="entry name" value="RNA_pol_sigma_r3/r4-like"/>
</dbReference>
<dbReference type="GO" id="GO:0016987">
    <property type="term" value="F:sigma factor activity"/>
    <property type="evidence" value="ECO:0007669"/>
    <property type="project" value="UniProtKB-KW"/>
</dbReference>
<dbReference type="Gene3D" id="1.10.10.10">
    <property type="entry name" value="Winged helix-like DNA-binding domain superfamily/Winged helix DNA-binding domain"/>
    <property type="match status" value="1"/>
</dbReference>
<dbReference type="GO" id="GO:0006352">
    <property type="term" value="P:DNA-templated transcription initiation"/>
    <property type="evidence" value="ECO:0007669"/>
    <property type="project" value="InterPro"/>
</dbReference>
<protein>
    <submittedName>
        <fullName evidence="6">RNA polymerase sigma-70 factor (ECF subfamily)</fullName>
    </submittedName>
</protein>
<dbReference type="InterPro" id="IPR036388">
    <property type="entry name" value="WH-like_DNA-bd_sf"/>
</dbReference>
<evidence type="ECO:0000256" key="2">
    <source>
        <dbReference type="ARBA" id="ARBA00023015"/>
    </source>
</evidence>
<dbReference type="PANTHER" id="PTHR43133:SF51">
    <property type="entry name" value="RNA POLYMERASE SIGMA FACTOR"/>
    <property type="match status" value="1"/>
</dbReference>
<dbReference type="RefSeq" id="WP_125486761.1">
    <property type="nucleotide sequence ID" value="NZ_RSDW01000001.1"/>
</dbReference>
<evidence type="ECO:0000256" key="4">
    <source>
        <dbReference type="ARBA" id="ARBA00023163"/>
    </source>
</evidence>
<dbReference type="Gene3D" id="1.10.1740.10">
    <property type="match status" value="1"/>
</dbReference>
<dbReference type="InterPro" id="IPR013325">
    <property type="entry name" value="RNA_pol_sigma_r2"/>
</dbReference>
<keyword evidence="3" id="KW-0731">Sigma factor</keyword>
<dbReference type="InterPro" id="IPR039425">
    <property type="entry name" value="RNA_pol_sigma-70-like"/>
</dbReference>
<dbReference type="SUPFAM" id="SSF88659">
    <property type="entry name" value="Sigma3 and sigma4 domains of RNA polymerase sigma factors"/>
    <property type="match status" value="1"/>
</dbReference>
<evidence type="ECO:0000259" key="5">
    <source>
        <dbReference type="Pfam" id="PF04542"/>
    </source>
</evidence>
<gene>
    <name evidence="6" type="ORF">EDE15_3961</name>
</gene>
<keyword evidence="2" id="KW-0805">Transcription regulation</keyword>
<keyword evidence="4" id="KW-0804">Transcription</keyword>
<dbReference type="NCBIfam" id="TIGR02937">
    <property type="entry name" value="sigma70-ECF"/>
    <property type="match status" value="1"/>
</dbReference>
<evidence type="ECO:0000313" key="6">
    <source>
        <dbReference type="EMBL" id="RSL18392.1"/>
    </source>
</evidence>
<reference evidence="6 7" key="1">
    <citation type="submission" date="2018-12" db="EMBL/GenBank/DDBJ databases">
        <title>Sequencing of bacterial isolates from soil warming experiment in Harvard Forest, Massachusetts, USA.</title>
        <authorList>
            <person name="Deangelis K."/>
        </authorList>
    </citation>
    <scope>NUCLEOTIDE SEQUENCE [LARGE SCALE GENOMIC DNA]</scope>
    <source>
        <strain evidence="6 7">EB153</strain>
    </source>
</reference>